<reference evidence="6 7" key="2">
    <citation type="journal article" date="2016" name="Sci. Rep.">
        <title>A novel serine protease, Sep1, from Bacillus firmus DS-1 has nematicidal activity and degrades multiple intestinal-associated nematode proteins.</title>
        <authorList>
            <person name="Geng C."/>
            <person name="Nie X."/>
            <person name="Tang Z."/>
            <person name="Zhang Y."/>
            <person name="Lin J."/>
            <person name="Sun M."/>
            <person name="Peng D."/>
        </authorList>
    </citation>
    <scope>NUCLEOTIDE SEQUENCE [LARGE SCALE GENOMIC DNA]</scope>
    <source>
        <strain evidence="6 7">DS1</strain>
    </source>
</reference>
<gene>
    <name evidence="6" type="ORF">PBF_08033</name>
</gene>
<dbReference type="PATRIC" id="fig|1307436.3.peg.1704"/>
<reference evidence="7" key="1">
    <citation type="submission" date="2013-03" db="EMBL/GenBank/DDBJ databases">
        <title>Draft genome sequence of Bacillus firmus DS1.</title>
        <authorList>
            <person name="Peng D."/>
            <person name="Zhu L."/>
            <person name="Sun M."/>
        </authorList>
    </citation>
    <scope>NUCLEOTIDE SEQUENCE [LARGE SCALE GENOMIC DNA]</scope>
    <source>
        <strain evidence="7">DS1</strain>
    </source>
</reference>
<comment type="subcellular location">
    <subcellularLocation>
        <location evidence="1">Cytoplasm</location>
        <location evidence="1">Cytosol</location>
    </subcellularLocation>
</comment>
<keyword evidence="5" id="KW-0143">Chaperone</keyword>
<keyword evidence="4" id="KW-1005">Bacterial flagellum biogenesis</keyword>
<dbReference type="AlphaFoldDB" id="W7KVH2"/>
<dbReference type="Proteomes" id="UP000019270">
    <property type="component" value="Unassembled WGS sequence"/>
</dbReference>
<dbReference type="RefSeq" id="WP_035329168.1">
    <property type="nucleotide sequence ID" value="NZ_APVL01000005.1"/>
</dbReference>
<organism evidence="6 7">
    <name type="scientific">Cytobacillus firmus DS1</name>
    <dbReference type="NCBI Taxonomy" id="1307436"/>
    <lineage>
        <taxon>Bacteria</taxon>
        <taxon>Bacillati</taxon>
        <taxon>Bacillota</taxon>
        <taxon>Bacilli</taxon>
        <taxon>Bacillales</taxon>
        <taxon>Bacillaceae</taxon>
        <taxon>Cytobacillus</taxon>
    </lineage>
</organism>
<evidence type="ECO:0000256" key="1">
    <source>
        <dbReference type="ARBA" id="ARBA00004514"/>
    </source>
</evidence>
<dbReference type="PANTHER" id="PTHR34773:SF1">
    <property type="entry name" value="FLAGELLAR SECRETION CHAPERONE FLIS"/>
    <property type="match status" value="1"/>
</dbReference>
<keyword evidence="3" id="KW-0963">Cytoplasm</keyword>
<dbReference type="GO" id="GO:0005829">
    <property type="term" value="C:cytosol"/>
    <property type="evidence" value="ECO:0007669"/>
    <property type="project" value="UniProtKB-SubCell"/>
</dbReference>
<keyword evidence="6" id="KW-0969">Cilium</keyword>
<dbReference type="SUPFAM" id="SSF101116">
    <property type="entry name" value="Flagellar export chaperone FliS"/>
    <property type="match status" value="1"/>
</dbReference>
<dbReference type="NCBIfam" id="TIGR00208">
    <property type="entry name" value="fliS"/>
    <property type="match status" value="1"/>
</dbReference>
<keyword evidence="6" id="KW-0282">Flagellum</keyword>
<evidence type="ECO:0000313" key="7">
    <source>
        <dbReference type="Proteomes" id="UP000019270"/>
    </source>
</evidence>
<sequence length="141" mass="16204">MTDFLTEELIYKKSPQEITSMLYEACIDNLERAISALKKKDYFTSNKLLKKSNDILYRLDAGINYEAGIIADQLDALYDYMSEKLIEANIKKDVSAVEEVLKILTELSTSWNEALKNKSSVQPNTVRQKNLAYEKHILTMN</sequence>
<evidence type="ECO:0000256" key="5">
    <source>
        <dbReference type="ARBA" id="ARBA00023186"/>
    </source>
</evidence>
<comment type="caution">
    <text evidence="6">The sequence shown here is derived from an EMBL/GenBank/DDBJ whole genome shotgun (WGS) entry which is preliminary data.</text>
</comment>
<dbReference type="Pfam" id="PF02561">
    <property type="entry name" value="FliS"/>
    <property type="match status" value="1"/>
</dbReference>
<dbReference type="InterPro" id="IPR036584">
    <property type="entry name" value="FliS_sf"/>
</dbReference>
<evidence type="ECO:0000256" key="4">
    <source>
        <dbReference type="ARBA" id="ARBA00022795"/>
    </source>
</evidence>
<dbReference type="GO" id="GO:0071973">
    <property type="term" value="P:bacterial-type flagellum-dependent cell motility"/>
    <property type="evidence" value="ECO:0007669"/>
    <property type="project" value="TreeGrafter"/>
</dbReference>
<dbReference type="OrthoDB" id="9792010at2"/>
<evidence type="ECO:0000256" key="2">
    <source>
        <dbReference type="ARBA" id="ARBA00008787"/>
    </source>
</evidence>
<dbReference type="eggNOG" id="COG1516">
    <property type="taxonomic scope" value="Bacteria"/>
</dbReference>
<evidence type="ECO:0000256" key="3">
    <source>
        <dbReference type="ARBA" id="ARBA00022490"/>
    </source>
</evidence>
<accession>W7KVH2</accession>
<comment type="similarity">
    <text evidence="2">Belongs to the FliS family.</text>
</comment>
<dbReference type="Gene3D" id="1.20.120.340">
    <property type="entry name" value="Flagellar protein FliS"/>
    <property type="match status" value="1"/>
</dbReference>
<dbReference type="EMBL" id="APVL01000005">
    <property type="protein sequence ID" value="EWG11485.1"/>
    <property type="molecule type" value="Genomic_DNA"/>
</dbReference>
<dbReference type="InterPro" id="IPR003713">
    <property type="entry name" value="FliS"/>
</dbReference>
<dbReference type="GO" id="GO:0044780">
    <property type="term" value="P:bacterial-type flagellum assembly"/>
    <property type="evidence" value="ECO:0007669"/>
    <property type="project" value="InterPro"/>
</dbReference>
<dbReference type="PANTHER" id="PTHR34773">
    <property type="entry name" value="FLAGELLAR SECRETION CHAPERONE FLIS"/>
    <property type="match status" value="1"/>
</dbReference>
<keyword evidence="6" id="KW-0966">Cell projection</keyword>
<protein>
    <submittedName>
        <fullName evidence="6">Flagellar protein FliS</fullName>
    </submittedName>
</protein>
<proteinExistence type="inferred from homology"/>
<evidence type="ECO:0000313" key="6">
    <source>
        <dbReference type="EMBL" id="EWG11485.1"/>
    </source>
</evidence>
<name>W7KVH2_CYTFI</name>
<dbReference type="CDD" id="cd16098">
    <property type="entry name" value="FliS"/>
    <property type="match status" value="1"/>
</dbReference>